<feature type="signal peptide" evidence="12">
    <location>
        <begin position="1"/>
        <end position="29"/>
    </location>
</feature>
<dbReference type="PROSITE" id="PS52016">
    <property type="entry name" value="TONB_DEPENDENT_REC_3"/>
    <property type="match status" value="1"/>
</dbReference>
<dbReference type="GO" id="GO:0009279">
    <property type="term" value="C:cell outer membrane"/>
    <property type="evidence" value="ECO:0007669"/>
    <property type="project" value="UniProtKB-SubCell"/>
</dbReference>
<evidence type="ECO:0000256" key="11">
    <source>
        <dbReference type="RuleBase" id="RU003357"/>
    </source>
</evidence>
<keyword evidence="3 10" id="KW-1134">Transmembrane beta strand</keyword>
<evidence type="ECO:0000259" key="14">
    <source>
        <dbReference type="Pfam" id="PF07715"/>
    </source>
</evidence>
<feature type="domain" description="TonB-dependent receptor plug" evidence="14">
    <location>
        <begin position="137"/>
        <end position="261"/>
    </location>
</feature>
<evidence type="ECO:0000259" key="13">
    <source>
        <dbReference type="Pfam" id="PF00593"/>
    </source>
</evidence>
<gene>
    <name evidence="15" type="ORF">SAMN05421788_102521</name>
</gene>
<feature type="chain" id="PRO_5030022944" evidence="12">
    <location>
        <begin position="30"/>
        <end position="1148"/>
    </location>
</feature>
<dbReference type="Pfam" id="PF00593">
    <property type="entry name" value="TonB_dep_Rec_b-barrel"/>
    <property type="match status" value="1"/>
</dbReference>
<reference evidence="16" key="1">
    <citation type="submission" date="2017-01" db="EMBL/GenBank/DDBJ databases">
        <authorList>
            <person name="Varghese N."/>
            <person name="Submissions S."/>
        </authorList>
    </citation>
    <scope>NUCLEOTIDE SEQUENCE [LARGE SCALE GENOMIC DNA]</scope>
    <source>
        <strain evidence="16">DSM 21054</strain>
    </source>
</reference>
<comment type="subcellular location">
    <subcellularLocation>
        <location evidence="1 10">Cell outer membrane</location>
        <topology evidence="1 10">Multi-pass membrane protein</topology>
    </subcellularLocation>
</comment>
<dbReference type="InterPro" id="IPR039426">
    <property type="entry name" value="TonB-dep_rcpt-like"/>
</dbReference>
<keyword evidence="5 12" id="KW-0732">Signal</keyword>
<comment type="similarity">
    <text evidence="10 11">Belongs to the TonB-dependent receptor family.</text>
</comment>
<dbReference type="NCBIfam" id="TIGR04057">
    <property type="entry name" value="SusC_RagA_signa"/>
    <property type="match status" value="1"/>
</dbReference>
<dbReference type="InterPro" id="IPR023996">
    <property type="entry name" value="TonB-dep_OMP_SusC/RagA"/>
</dbReference>
<evidence type="ECO:0000256" key="7">
    <source>
        <dbReference type="ARBA" id="ARBA00023136"/>
    </source>
</evidence>
<evidence type="ECO:0000256" key="4">
    <source>
        <dbReference type="ARBA" id="ARBA00022692"/>
    </source>
</evidence>
<accession>A0A173MGX6</accession>
<organism evidence="15 16">
    <name type="scientific">Filimonas lacunae</name>
    <dbReference type="NCBI Taxonomy" id="477680"/>
    <lineage>
        <taxon>Bacteria</taxon>
        <taxon>Pseudomonadati</taxon>
        <taxon>Bacteroidota</taxon>
        <taxon>Chitinophagia</taxon>
        <taxon>Chitinophagales</taxon>
        <taxon>Chitinophagaceae</taxon>
        <taxon>Filimonas</taxon>
    </lineage>
</organism>
<evidence type="ECO:0000256" key="12">
    <source>
        <dbReference type="SAM" id="SignalP"/>
    </source>
</evidence>
<dbReference type="KEGG" id="fln:FLA_2865"/>
<dbReference type="EMBL" id="FTOR01000002">
    <property type="protein sequence ID" value="SIS98943.1"/>
    <property type="molecule type" value="Genomic_DNA"/>
</dbReference>
<dbReference type="Gene3D" id="2.60.40.1120">
    <property type="entry name" value="Carboxypeptidase-like, regulatory domain"/>
    <property type="match status" value="1"/>
</dbReference>
<dbReference type="InterPro" id="IPR012910">
    <property type="entry name" value="Plug_dom"/>
</dbReference>
<evidence type="ECO:0000256" key="9">
    <source>
        <dbReference type="ARBA" id="ARBA00023237"/>
    </source>
</evidence>
<dbReference type="InterPro" id="IPR008969">
    <property type="entry name" value="CarboxyPept-like_regulatory"/>
</dbReference>
<evidence type="ECO:0000256" key="10">
    <source>
        <dbReference type="PROSITE-ProRule" id="PRU01360"/>
    </source>
</evidence>
<dbReference type="AlphaFoldDB" id="A0A173MGX6"/>
<dbReference type="Pfam" id="PF13620">
    <property type="entry name" value="CarboxypepD_reg"/>
    <property type="match status" value="1"/>
</dbReference>
<dbReference type="STRING" id="477680.SAMN05421788_102521"/>
<evidence type="ECO:0000313" key="16">
    <source>
        <dbReference type="Proteomes" id="UP000186917"/>
    </source>
</evidence>
<dbReference type="SUPFAM" id="SSF49464">
    <property type="entry name" value="Carboxypeptidase regulatory domain-like"/>
    <property type="match status" value="1"/>
</dbReference>
<dbReference type="SUPFAM" id="SSF56935">
    <property type="entry name" value="Porins"/>
    <property type="match status" value="1"/>
</dbReference>
<evidence type="ECO:0000256" key="2">
    <source>
        <dbReference type="ARBA" id="ARBA00022448"/>
    </source>
</evidence>
<dbReference type="PANTHER" id="PTHR30069">
    <property type="entry name" value="TONB-DEPENDENT OUTER MEMBRANE RECEPTOR"/>
    <property type="match status" value="1"/>
</dbReference>
<keyword evidence="4 10" id="KW-0812">Transmembrane</keyword>
<evidence type="ECO:0000256" key="3">
    <source>
        <dbReference type="ARBA" id="ARBA00022452"/>
    </source>
</evidence>
<evidence type="ECO:0000313" key="15">
    <source>
        <dbReference type="EMBL" id="SIS98943.1"/>
    </source>
</evidence>
<protein>
    <submittedName>
        <fullName evidence="15">TonB-linked outer membrane protein, SusC/RagA family</fullName>
    </submittedName>
</protein>
<keyword evidence="7 10" id="KW-0472">Membrane</keyword>
<dbReference type="Gene3D" id="2.40.170.20">
    <property type="entry name" value="TonB-dependent receptor, beta-barrel domain"/>
    <property type="match status" value="1"/>
</dbReference>
<evidence type="ECO:0000256" key="5">
    <source>
        <dbReference type="ARBA" id="ARBA00022729"/>
    </source>
</evidence>
<keyword evidence="6 11" id="KW-0798">TonB box</keyword>
<evidence type="ECO:0000256" key="1">
    <source>
        <dbReference type="ARBA" id="ARBA00004571"/>
    </source>
</evidence>
<dbReference type="InterPro" id="IPR023997">
    <property type="entry name" value="TonB-dep_OMP_SusC/RagA_CS"/>
</dbReference>
<evidence type="ECO:0000256" key="8">
    <source>
        <dbReference type="ARBA" id="ARBA00023170"/>
    </source>
</evidence>
<evidence type="ECO:0000256" key="6">
    <source>
        <dbReference type="ARBA" id="ARBA00023077"/>
    </source>
</evidence>
<dbReference type="GO" id="GO:0015344">
    <property type="term" value="F:siderophore uptake transmembrane transporter activity"/>
    <property type="evidence" value="ECO:0007669"/>
    <property type="project" value="TreeGrafter"/>
</dbReference>
<dbReference type="RefSeq" id="WP_197705896.1">
    <property type="nucleotide sequence ID" value="NZ_AP017422.1"/>
</dbReference>
<keyword evidence="8" id="KW-0675">Receptor</keyword>
<dbReference type="InterPro" id="IPR000531">
    <property type="entry name" value="Beta-barrel_TonB"/>
</dbReference>
<proteinExistence type="inferred from homology"/>
<dbReference type="PANTHER" id="PTHR30069:SF29">
    <property type="entry name" value="HEMOGLOBIN AND HEMOGLOBIN-HAPTOGLOBIN-BINDING PROTEIN 1-RELATED"/>
    <property type="match status" value="1"/>
</dbReference>
<dbReference type="NCBIfam" id="TIGR04056">
    <property type="entry name" value="OMP_RagA_SusC"/>
    <property type="match status" value="1"/>
</dbReference>
<sequence>MSLKNSWLKMHFVCWPLLLLLCCAANLRAQTGAPSAAGIVKNEQGEPLKDVYVTVENAADKTLETTLTSDRGIFVFTKLPPGGPYHFTFKHVGYMADTLKGHMITETSKLTLSVILRQQNKNLDQVVVTALGIKREKKSLGYSVEELDGKEFVRVNQENFLNAMSGKIAGVTINSTGGTGSSVSMIIRGATSLSSDNQPLFVVDGVPLANTLNNISQIGTNNKVDYGNAIADLNMDNIENVSILKGAAAAALYGSRAGNGVVLITTKSGKNAKKMTVNASFNTVFDIPYKFLKWQTKFGAGQLAAIPVSRSGNPLTNPFGSLIQENVDGTFGAQLDMGYEEVQWNSPTDENGKKVAMPLVSHKNNVKNFVQTGVTAITNVSLANNNEWITYRLSYANMRNRGIIPGTDLFKNSINLNSSVKLTSRFSISTNIDFSRNNSNNRPAGDRGTNSLQWAYSVSPHIDLRDLQNYWMPGQEGFQQRTQYNGSFNNPYFIAYEVRNGFVRDRVFGNIRADWTIIPHLTLMARYALDNYDEKRETIVPVSYLDNKNGAYGIINLNNYERNADFLLTYKSRSGVFDYSFSAGGNARYQFWKNITTATKDGTGLIVPGVYTIQNILPENLNYANNRYKKGVNSVYGMANIGYKDKIYLDLTGRTDWSSTLPNASSYFYPSASLSVLVSEIARLHSDKVNLIKLRGSIAQVANDAGPYQLTTTLANAGTWGSIPRLTTSGTLLNPYLKPETATSYEGGADVAFFHNRLRFSATYYISENKNQIFNTKTPPSSGYSSKNINAGLLRSRGIELTLGGTPVKTKDWGLDLNLNFTRNRTKIISLSDNMPYYTLWEEGKGGAWTYLGEDIGDIYDAQLVTVKDKNSPYYGFPLLDNNGKWQSIDAINTRNKIGNFNPKFIMGMQATVSYKNFSLSMTFDWRNGGDFVSQTYRYGEEHGNSQLFLDKLTNPGNKRGTELRDYLVSHQDELIKPKGNHFPLVGGPTPEYNSFPFVYGAYVLPYGGVFIPGVTASGYDASGNPTGYTENLGGAGTKTLPYAGSTAWSFTQAFLFPASYLKLREVSFAYALPAKALKALKLQQASFSVYSRNIILWTAAKIGIDPENAYQPSTDVQGSGMQFKQGIERYNVTPWAIPVGAKLNVTF</sequence>
<dbReference type="InterPro" id="IPR037066">
    <property type="entry name" value="Plug_dom_sf"/>
</dbReference>
<name>A0A173MGX6_9BACT</name>
<dbReference type="Proteomes" id="UP000186917">
    <property type="component" value="Unassembled WGS sequence"/>
</dbReference>
<dbReference type="InterPro" id="IPR036942">
    <property type="entry name" value="Beta-barrel_TonB_sf"/>
</dbReference>
<dbReference type="Gene3D" id="2.170.130.10">
    <property type="entry name" value="TonB-dependent receptor, plug domain"/>
    <property type="match status" value="1"/>
</dbReference>
<feature type="domain" description="TonB-dependent receptor-like beta-barrel" evidence="13">
    <location>
        <begin position="546"/>
        <end position="827"/>
    </location>
</feature>
<dbReference type="GO" id="GO:0044718">
    <property type="term" value="P:siderophore transmembrane transport"/>
    <property type="evidence" value="ECO:0007669"/>
    <property type="project" value="TreeGrafter"/>
</dbReference>
<keyword evidence="9 10" id="KW-0998">Cell outer membrane</keyword>
<keyword evidence="2 10" id="KW-0813">Transport</keyword>
<dbReference type="Pfam" id="PF07715">
    <property type="entry name" value="Plug"/>
    <property type="match status" value="1"/>
</dbReference>
<keyword evidence="16" id="KW-1185">Reference proteome</keyword>